<dbReference type="EMBL" id="QUTA01008646">
    <property type="protein sequence ID" value="RHY03039.1"/>
    <property type="molecule type" value="Genomic_DNA"/>
</dbReference>
<evidence type="ECO:0000256" key="2">
    <source>
        <dbReference type="ARBA" id="ARBA00005988"/>
    </source>
</evidence>
<dbReference type="VEuPathDB" id="FungiDB:H257_14305"/>
<dbReference type="PROSITE" id="PS52035">
    <property type="entry name" value="PEPTIDASE_M14"/>
    <property type="match status" value="1"/>
</dbReference>
<evidence type="ECO:0000256" key="4">
    <source>
        <dbReference type="ARBA" id="ARBA00022670"/>
    </source>
</evidence>
<keyword evidence="4" id="KW-0645">Protease</keyword>
<evidence type="ECO:0000313" key="15">
    <source>
        <dbReference type="EMBL" id="RLO06696.1"/>
    </source>
</evidence>
<evidence type="ECO:0000256" key="11">
    <source>
        <dbReference type="SAM" id="MobiDB-lite"/>
    </source>
</evidence>
<evidence type="ECO:0000256" key="6">
    <source>
        <dbReference type="ARBA" id="ARBA00022729"/>
    </source>
</evidence>
<dbReference type="PANTHER" id="PTHR11705">
    <property type="entry name" value="PROTEASE FAMILY M14 CARBOXYPEPTIDASE A,B"/>
    <property type="match status" value="1"/>
</dbReference>
<evidence type="ECO:0000313" key="17">
    <source>
        <dbReference type="Proteomes" id="UP000275652"/>
    </source>
</evidence>
<evidence type="ECO:0000259" key="13">
    <source>
        <dbReference type="PROSITE" id="PS52035"/>
    </source>
</evidence>
<dbReference type="SMART" id="SM00631">
    <property type="entry name" value="Zn_pept"/>
    <property type="match status" value="1"/>
</dbReference>
<feature type="chain" id="PRO_5039987486" description="Peptidase M14 domain-containing protein" evidence="12">
    <location>
        <begin position="20"/>
        <end position="404"/>
    </location>
</feature>
<comment type="caution">
    <text evidence="14">The sequence shown here is derived from an EMBL/GenBank/DDBJ whole genome shotgun (WGS) entry which is preliminary data.</text>
</comment>
<feature type="active site" description="Proton donor/acceptor" evidence="10">
    <location>
        <position position="327"/>
    </location>
</feature>
<organism evidence="14 16">
    <name type="scientific">Aphanomyces astaci</name>
    <name type="common">Crayfish plague agent</name>
    <dbReference type="NCBI Taxonomy" id="112090"/>
    <lineage>
        <taxon>Eukaryota</taxon>
        <taxon>Sar</taxon>
        <taxon>Stramenopiles</taxon>
        <taxon>Oomycota</taxon>
        <taxon>Saprolegniomycetes</taxon>
        <taxon>Saprolegniales</taxon>
        <taxon>Verrucalvaceae</taxon>
        <taxon>Aphanomyces</taxon>
    </lineage>
</organism>
<evidence type="ECO:0000256" key="9">
    <source>
        <dbReference type="ARBA" id="ARBA00023049"/>
    </source>
</evidence>
<keyword evidence="6 12" id="KW-0732">Signal</keyword>
<evidence type="ECO:0000256" key="3">
    <source>
        <dbReference type="ARBA" id="ARBA00022645"/>
    </source>
</evidence>
<dbReference type="Proteomes" id="UP000266239">
    <property type="component" value="Unassembled WGS sequence"/>
</dbReference>
<reference evidence="14 16" key="2">
    <citation type="submission" date="2018-08" db="EMBL/GenBank/DDBJ databases">
        <title>Aphanomyces genome sequencing and annotation.</title>
        <authorList>
            <person name="Minardi D."/>
            <person name="Oidtmann B."/>
            <person name="Van Der Giezen M."/>
            <person name="Studholme D.J."/>
        </authorList>
    </citation>
    <scope>NUCLEOTIDE SEQUENCE [LARGE SCALE GENOMIC DNA]</scope>
    <source>
        <strain evidence="14 16">Yx</strain>
    </source>
</reference>
<evidence type="ECO:0000256" key="7">
    <source>
        <dbReference type="ARBA" id="ARBA00022801"/>
    </source>
</evidence>
<dbReference type="GO" id="GO:0006508">
    <property type="term" value="P:proteolysis"/>
    <property type="evidence" value="ECO:0007669"/>
    <property type="project" value="UniProtKB-KW"/>
</dbReference>
<dbReference type="PRINTS" id="PR00765">
    <property type="entry name" value="CRBOXYPTASEA"/>
</dbReference>
<dbReference type="EMBL" id="QUTI01024589">
    <property type="protein sequence ID" value="RLO06696.1"/>
    <property type="molecule type" value="Genomic_DNA"/>
</dbReference>
<gene>
    <name evidence="14" type="ORF">DYB25_011911</name>
    <name evidence="15" type="ORF">DYB28_007975</name>
</gene>
<comment type="cofactor">
    <cofactor evidence="1">
        <name>Zn(2+)</name>
        <dbReference type="ChEBI" id="CHEBI:29105"/>
    </cofactor>
</comment>
<sequence>MKTIAILALASSAAAFAAGDVDLNDTTAGLWRGPDSKLRTNAQIQAIQDDADVNRKCHTTNGGYIPTLKAGTYTASKFHNCFRTSAQIFEYVDALVAQNPTLLTREAIASTVRGKTIYAYKLTSGASKPQSLYYQSLLHAREWIAGSSNLFTLSSILDDIANKKPTAADTFNLYFVPIANIDGYDISWNGNRYQRKNANQVDLNRNWPSFYKNPNPPSPSAEDYPGTSPFSEPETKGIGAWLKAKNSELAGWVDVHSVAGLILYPYGDTTQPIGNGQDEKFQRLGRNVAAAAGRNYKGQTSAALYPAYGCFDDYHYRTYKKPILTIEVAGSDFVAPASTIRTRGTEIFKALTQFVKEVVVFNGSPRLRGEENAVAIPYLVNQQESDVVERDADELSVVSDVIVD</sequence>
<reference evidence="15 17" key="1">
    <citation type="journal article" date="2018" name="J. Invertebr. Pathol.">
        <title>New genotyping method for the causative agent of crayfish plague (Aphanomyces astaci) based on whole genome data.</title>
        <authorList>
            <person name="Minardi D."/>
            <person name="Studholme D.J."/>
            <person name="van der Giezen M."/>
            <person name="Pretto T."/>
            <person name="Oidtmann B."/>
        </authorList>
    </citation>
    <scope>NUCLEOTIDE SEQUENCE [LARGE SCALE GENOMIC DNA]</scope>
    <source>
        <strain evidence="15 17">KB13</strain>
    </source>
</reference>
<dbReference type="PANTHER" id="PTHR11705:SF143">
    <property type="entry name" value="SLL0236 PROTEIN"/>
    <property type="match status" value="1"/>
</dbReference>
<dbReference type="Pfam" id="PF00246">
    <property type="entry name" value="Peptidase_M14"/>
    <property type="match status" value="1"/>
</dbReference>
<feature type="signal peptide" evidence="12">
    <location>
        <begin position="1"/>
        <end position="19"/>
    </location>
</feature>
<keyword evidence="3" id="KW-0121">Carboxypeptidase</keyword>
<keyword evidence="5" id="KW-0479">Metal-binding</keyword>
<name>A0A397ABA7_APHAT</name>
<dbReference type="GO" id="GO:0005615">
    <property type="term" value="C:extracellular space"/>
    <property type="evidence" value="ECO:0007669"/>
    <property type="project" value="TreeGrafter"/>
</dbReference>
<evidence type="ECO:0000256" key="10">
    <source>
        <dbReference type="PROSITE-ProRule" id="PRU01379"/>
    </source>
</evidence>
<dbReference type="SUPFAM" id="SSF53187">
    <property type="entry name" value="Zn-dependent exopeptidases"/>
    <property type="match status" value="1"/>
</dbReference>
<keyword evidence="9" id="KW-0482">Metalloprotease</keyword>
<dbReference type="Gene3D" id="3.40.630.10">
    <property type="entry name" value="Zn peptidases"/>
    <property type="match status" value="1"/>
</dbReference>
<dbReference type="AlphaFoldDB" id="A0A397ABA7"/>
<keyword evidence="8" id="KW-0862">Zinc</keyword>
<evidence type="ECO:0000256" key="8">
    <source>
        <dbReference type="ARBA" id="ARBA00022833"/>
    </source>
</evidence>
<evidence type="ECO:0000313" key="16">
    <source>
        <dbReference type="Proteomes" id="UP000266239"/>
    </source>
</evidence>
<dbReference type="Proteomes" id="UP000275652">
    <property type="component" value="Unassembled WGS sequence"/>
</dbReference>
<accession>A0A397ABA7</accession>
<keyword evidence="7" id="KW-0378">Hydrolase</keyword>
<dbReference type="FunFam" id="3.40.630.10:FF:000084">
    <property type="entry name" value="Carboxypeptidase B2"/>
    <property type="match status" value="1"/>
</dbReference>
<proteinExistence type="inferred from homology"/>
<evidence type="ECO:0000256" key="1">
    <source>
        <dbReference type="ARBA" id="ARBA00001947"/>
    </source>
</evidence>
<feature type="domain" description="Peptidase M14" evidence="13">
    <location>
        <begin position="77"/>
        <end position="358"/>
    </location>
</feature>
<protein>
    <recommendedName>
        <fullName evidence="13">Peptidase M14 domain-containing protein</fullName>
    </recommendedName>
</protein>
<evidence type="ECO:0000256" key="5">
    <source>
        <dbReference type="ARBA" id="ARBA00022723"/>
    </source>
</evidence>
<evidence type="ECO:0000256" key="12">
    <source>
        <dbReference type="SAM" id="SignalP"/>
    </source>
</evidence>
<comment type="similarity">
    <text evidence="2 10">Belongs to the peptidase M14 family.</text>
</comment>
<evidence type="ECO:0000313" key="14">
    <source>
        <dbReference type="EMBL" id="RHY03039.1"/>
    </source>
</evidence>
<dbReference type="GO" id="GO:0004181">
    <property type="term" value="F:metallocarboxypeptidase activity"/>
    <property type="evidence" value="ECO:0007669"/>
    <property type="project" value="InterPro"/>
</dbReference>
<dbReference type="GO" id="GO:0008270">
    <property type="term" value="F:zinc ion binding"/>
    <property type="evidence" value="ECO:0007669"/>
    <property type="project" value="InterPro"/>
</dbReference>
<dbReference type="InterPro" id="IPR000834">
    <property type="entry name" value="Peptidase_M14"/>
</dbReference>
<feature type="region of interest" description="Disordered" evidence="11">
    <location>
        <begin position="206"/>
        <end position="231"/>
    </location>
</feature>